<dbReference type="Proteomes" id="UP000438448">
    <property type="component" value="Unassembled WGS sequence"/>
</dbReference>
<gene>
    <name evidence="1" type="ORF">NRB20_04960</name>
</gene>
<accession>A0A7K0CWV7</accession>
<sequence length="270" mass="30146">MSRRTAIGYIRSDVSTDRQPWDESRIRSTAQCLGYSLSKIVVFSQRTPEPLYRLMTSVIRCGAAAVFTPHLDHFDGDGLPRELIKLADLITVDDEQTYSRYALSDLPTTSSTAIRKHGNALGRLFSKHAGHFLLWDPSTLADAVWRQVGIDPATLSTTIGGFDRVEGFKRCGGQDNPRTLALDVWSQLYTEEDFRRKHAEVEFTPISIADRPGLQFRPITDRRGDQCHLLFPARQGSFGINVLRLNPRTPSLPATKATEAAAVIVPLLPR</sequence>
<protein>
    <submittedName>
        <fullName evidence="1">Uncharacterized protein</fullName>
    </submittedName>
</protein>
<evidence type="ECO:0000313" key="2">
    <source>
        <dbReference type="Proteomes" id="UP000438448"/>
    </source>
</evidence>
<keyword evidence="2" id="KW-1185">Reference proteome</keyword>
<dbReference type="AlphaFoldDB" id="A0A7K0CWV7"/>
<proteinExistence type="predicted"/>
<evidence type="ECO:0000313" key="1">
    <source>
        <dbReference type="EMBL" id="MQY17432.1"/>
    </source>
</evidence>
<dbReference type="EMBL" id="WEGK01000001">
    <property type="protein sequence ID" value="MQY17432.1"/>
    <property type="molecule type" value="Genomic_DNA"/>
</dbReference>
<reference evidence="1 2" key="1">
    <citation type="submission" date="2019-10" db="EMBL/GenBank/DDBJ databases">
        <title>Nocardia macrotermitis sp. nov. and Nocardia aurantia sp. nov., isolated from the gut of fungus growing-termite Macrotermes natalensis.</title>
        <authorList>
            <person name="Benndorf R."/>
            <person name="Schwitalla J."/>
            <person name="Martin K."/>
            <person name="De Beer W."/>
            <person name="Kaster A.-K."/>
            <person name="Vollmers J."/>
            <person name="Poulsen M."/>
            <person name="Beemelmanns C."/>
        </authorList>
    </citation>
    <scope>NUCLEOTIDE SEQUENCE [LARGE SCALE GENOMIC DNA]</scope>
    <source>
        <strain evidence="1 2">RB20</strain>
    </source>
</reference>
<organism evidence="1 2">
    <name type="scientific">Nocardia macrotermitis</name>
    <dbReference type="NCBI Taxonomy" id="2585198"/>
    <lineage>
        <taxon>Bacteria</taxon>
        <taxon>Bacillati</taxon>
        <taxon>Actinomycetota</taxon>
        <taxon>Actinomycetes</taxon>
        <taxon>Mycobacteriales</taxon>
        <taxon>Nocardiaceae</taxon>
        <taxon>Nocardia</taxon>
    </lineage>
</organism>
<comment type="caution">
    <text evidence="1">The sequence shown here is derived from an EMBL/GenBank/DDBJ whole genome shotgun (WGS) entry which is preliminary data.</text>
</comment>
<name>A0A7K0CWV7_9NOCA</name>